<feature type="signal peptide" evidence="2">
    <location>
        <begin position="1"/>
        <end position="29"/>
    </location>
</feature>
<feature type="region of interest" description="Disordered" evidence="1">
    <location>
        <begin position="377"/>
        <end position="411"/>
    </location>
</feature>
<gene>
    <name evidence="3" type="ORF">QYM36_009869</name>
</gene>
<evidence type="ECO:0000256" key="2">
    <source>
        <dbReference type="SAM" id="SignalP"/>
    </source>
</evidence>
<reference evidence="3" key="1">
    <citation type="submission" date="2023-07" db="EMBL/GenBank/DDBJ databases">
        <title>Chromosome-level genome assembly of Artemia franciscana.</title>
        <authorList>
            <person name="Jo E."/>
        </authorList>
    </citation>
    <scope>NUCLEOTIDE SEQUENCE</scope>
    <source>
        <tissue evidence="3">Whole body</tissue>
    </source>
</reference>
<comment type="caution">
    <text evidence="3">The sequence shown here is derived from an EMBL/GenBank/DDBJ whole genome shotgun (WGS) entry which is preliminary data.</text>
</comment>
<keyword evidence="4" id="KW-1185">Reference proteome</keyword>
<feature type="chain" id="PRO_5041733744" evidence="2">
    <location>
        <begin position="30"/>
        <end position="466"/>
    </location>
</feature>
<proteinExistence type="predicted"/>
<protein>
    <submittedName>
        <fullName evidence="3">Uncharacterized protein</fullName>
    </submittedName>
</protein>
<evidence type="ECO:0000256" key="1">
    <source>
        <dbReference type="SAM" id="MobiDB-lite"/>
    </source>
</evidence>
<evidence type="ECO:0000313" key="3">
    <source>
        <dbReference type="EMBL" id="KAK2715015.1"/>
    </source>
</evidence>
<feature type="compositionally biased region" description="Polar residues" evidence="1">
    <location>
        <begin position="381"/>
        <end position="398"/>
    </location>
</feature>
<feature type="non-terminal residue" evidence="3">
    <location>
        <position position="1"/>
    </location>
</feature>
<organism evidence="3 4">
    <name type="scientific">Artemia franciscana</name>
    <name type="common">Brine shrimp</name>
    <name type="synonym">Artemia sanfranciscana</name>
    <dbReference type="NCBI Taxonomy" id="6661"/>
    <lineage>
        <taxon>Eukaryota</taxon>
        <taxon>Metazoa</taxon>
        <taxon>Ecdysozoa</taxon>
        <taxon>Arthropoda</taxon>
        <taxon>Crustacea</taxon>
        <taxon>Branchiopoda</taxon>
        <taxon>Anostraca</taxon>
        <taxon>Artemiidae</taxon>
        <taxon>Artemia</taxon>
    </lineage>
</organism>
<sequence length="466" mass="52091">YIFVPVLAMMLIKVLFLKALVTIATSLQAVPVVPQARAVQRVQWQQTPLQYGQQGQQQLILPQQTQRVVNLQSQPLPQGQVFQQDVIQSQGQAISLQQEQPQGHAQGHSSLNSYYMPKFPVSAVYYKSTQASVDNKQFTPGATIPPSVAEPTTELYDQTTIRGLLQRRQGHSVDISSVLPQEEITEVVFEDVQLRDFSQEQEFPLETPEKTTTVEITSEAVTTAPFIIIETTPSQLEDIDIREISPETGEEELEEEAQPFLLENAAPALLPQEIFVAETTENTTLISPEVAQYHSEKDSHYNFAQNDVFPQSVMDMVATGGDSGFDHVGKISYFSYFRNDNTIDHTRPFRGPEKARSLVLDQFNRFMADHHATSFDWDQPESFQRPSPVGSQLISSQGLPAPKQGYGVPKAHPLKYSVPKTSYGVPQGMPVGAPIADTKNMPTLSDIITPKQYFLEQNSQPTLQFR</sequence>
<dbReference type="EMBL" id="JAVRJZ010000012">
    <property type="protein sequence ID" value="KAK2715015.1"/>
    <property type="molecule type" value="Genomic_DNA"/>
</dbReference>
<keyword evidence="2" id="KW-0732">Signal</keyword>
<accession>A0AA88HND2</accession>
<evidence type="ECO:0000313" key="4">
    <source>
        <dbReference type="Proteomes" id="UP001187531"/>
    </source>
</evidence>
<name>A0AA88HND2_ARTSF</name>
<dbReference type="AlphaFoldDB" id="A0AA88HND2"/>
<dbReference type="Proteomes" id="UP001187531">
    <property type="component" value="Unassembled WGS sequence"/>
</dbReference>